<reference evidence="3" key="1">
    <citation type="submission" date="2025-08" db="UniProtKB">
        <authorList>
            <consortium name="RefSeq"/>
        </authorList>
    </citation>
    <scope>IDENTIFICATION</scope>
    <source>
        <tissue evidence="3">Fruit stalk</tissue>
    </source>
</reference>
<dbReference type="RefSeq" id="XP_022748858.1">
    <property type="nucleotide sequence ID" value="XM_022893123.1"/>
</dbReference>
<evidence type="ECO:0000256" key="1">
    <source>
        <dbReference type="ARBA" id="ARBA00022946"/>
    </source>
</evidence>
<keyword evidence="3" id="KW-0808">Transferase</keyword>
<dbReference type="Proteomes" id="UP000515121">
    <property type="component" value="Unplaced"/>
</dbReference>
<keyword evidence="2" id="KW-1185">Reference proteome</keyword>
<sequence>MEMIKRFPYSPGKLYKERRILSVVDVKKRLSPFEGFMHLLNMDYQIQAFAKCISSGALLAFLLLVGFDGRPAPGKGLTNELNVLVAGPWNTVSLNKGCYKGQGTISRLITYDGVKQRLWGIHLSAPAEPAQLQLTGKYGKADKRYSWKKGIRPFCFRLLQKVSGFRWRLCDFWRKYYWGSGGCSFLSRQQFPPKKNSSP</sequence>
<gene>
    <name evidence="3" type="primary">LOC111298406</name>
</gene>
<evidence type="ECO:0000313" key="3">
    <source>
        <dbReference type="RefSeq" id="XP_022748858.1"/>
    </source>
</evidence>
<dbReference type="AlphaFoldDB" id="A0A6P5Z7W2"/>
<accession>A0A6P5Z7W2</accession>
<dbReference type="OrthoDB" id="191995at2759"/>
<dbReference type="NCBIfam" id="TIGR03317">
    <property type="entry name" value="ygfZ_signature"/>
    <property type="match status" value="1"/>
</dbReference>
<dbReference type="InterPro" id="IPR027266">
    <property type="entry name" value="TrmE/GcvT-like"/>
</dbReference>
<dbReference type="GO" id="GO:0016740">
    <property type="term" value="F:transferase activity"/>
    <property type="evidence" value="ECO:0007669"/>
    <property type="project" value="UniProtKB-KW"/>
</dbReference>
<organism evidence="2 3">
    <name type="scientific">Durio zibethinus</name>
    <name type="common">Durian</name>
    <dbReference type="NCBI Taxonomy" id="66656"/>
    <lineage>
        <taxon>Eukaryota</taxon>
        <taxon>Viridiplantae</taxon>
        <taxon>Streptophyta</taxon>
        <taxon>Embryophyta</taxon>
        <taxon>Tracheophyta</taxon>
        <taxon>Spermatophyta</taxon>
        <taxon>Magnoliopsida</taxon>
        <taxon>eudicotyledons</taxon>
        <taxon>Gunneridae</taxon>
        <taxon>Pentapetalae</taxon>
        <taxon>rosids</taxon>
        <taxon>malvids</taxon>
        <taxon>Malvales</taxon>
        <taxon>Malvaceae</taxon>
        <taxon>Helicteroideae</taxon>
        <taxon>Durio</taxon>
    </lineage>
</organism>
<keyword evidence="1" id="KW-0809">Transit peptide</keyword>
<dbReference type="GeneID" id="111298406"/>
<dbReference type="KEGG" id="dzi:111298406"/>
<proteinExistence type="predicted"/>
<dbReference type="InterPro" id="IPR017703">
    <property type="entry name" value="YgfZ/GCV_T_CS"/>
</dbReference>
<protein>
    <submittedName>
        <fullName evidence="3">Transferase At1g60990, chloroplastic</fullName>
    </submittedName>
</protein>
<name>A0A6P5Z7W2_DURZI</name>
<evidence type="ECO:0000313" key="2">
    <source>
        <dbReference type="Proteomes" id="UP000515121"/>
    </source>
</evidence>
<dbReference type="SUPFAM" id="SSF103025">
    <property type="entry name" value="Folate-binding domain"/>
    <property type="match status" value="1"/>
</dbReference>
<dbReference type="Gene3D" id="3.30.1360.120">
    <property type="entry name" value="Probable tRNA modification gtpase trme, domain 1"/>
    <property type="match status" value="1"/>
</dbReference>